<dbReference type="NCBIfam" id="TIGR01145">
    <property type="entry name" value="ATP_synt_delta"/>
    <property type="match status" value="1"/>
</dbReference>
<keyword evidence="9" id="KW-0378">Hydrolase</keyword>
<comment type="similarity">
    <text evidence="8">Belongs to the ATPase delta chain family.</text>
</comment>
<keyword evidence="2 8" id="KW-0813">Transport</keyword>
<keyword evidence="6 8" id="KW-0472">Membrane</keyword>
<keyword evidence="3 8" id="KW-1003">Cell membrane</keyword>
<evidence type="ECO:0000256" key="5">
    <source>
        <dbReference type="ARBA" id="ARBA00023065"/>
    </source>
</evidence>
<dbReference type="SUPFAM" id="SSF47928">
    <property type="entry name" value="N-terminal domain of the delta subunit of the F1F0-ATP synthase"/>
    <property type="match status" value="1"/>
</dbReference>
<proteinExistence type="inferred from homology"/>
<dbReference type="GO" id="GO:0046933">
    <property type="term" value="F:proton-transporting ATP synthase activity, rotational mechanism"/>
    <property type="evidence" value="ECO:0007669"/>
    <property type="project" value="UniProtKB-UniRule"/>
</dbReference>
<comment type="function">
    <text evidence="8">F(1)F(0) ATP synthase produces ATP from ADP in the presence of a proton or sodium gradient. F-type ATPases consist of two structural domains, F(1) containing the extramembraneous catalytic core and F(0) containing the membrane proton channel, linked together by a central stalk and a peripheral stalk. During catalysis, ATP synthesis in the catalytic domain of F(1) is coupled via a rotary mechanism of the central stalk subunits to proton translocation.</text>
</comment>
<comment type="subcellular location">
    <subcellularLocation>
        <location evidence="8">Cell membrane</location>
        <topology evidence="8">Peripheral membrane protein</topology>
    </subcellularLocation>
    <subcellularLocation>
        <location evidence="1">Membrane</location>
    </subcellularLocation>
</comment>
<dbReference type="RefSeq" id="WP_002998443.1">
    <property type="nucleotide sequence ID" value="NZ_UHFA01000002.1"/>
</dbReference>
<keyword evidence="8" id="KW-0139">CF(1)</keyword>
<reference evidence="9 10" key="1">
    <citation type="submission" date="2018-06" db="EMBL/GenBank/DDBJ databases">
        <authorList>
            <consortium name="Pathogen Informatics"/>
            <person name="Doyle S."/>
        </authorList>
    </citation>
    <scope>NUCLEOTIDE SEQUENCE [LARGE SCALE GENOMIC DNA]</scope>
    <source>
        <strain evidence="10">NCTC 11391</strain>
    </source>
</reference>
<dbReference type="GO" id="GO:0045259">
    <property type="term" value="C:proton-transporting ATP synthase complex"/>
    <property type="evidence" value="ECO:0007669"/>
    <property type="project" value="UniProtKB-KW"/>
</dbReference>
<dbReference type="PRINTS" id="PR00125">
    <property type="entry name" value="ATPASEDELTA"/>
</dbReference>
<keyword evidence="4 8" id="KW-0375">Hydrogen ion transport</keyword>
<evidence type="ECO:0000256" key="4">
    <source>
        <dbReference type="ARBA" id="ARBA00022781"/>
    </source>
</evidence>
<dbReference type="GO" id="GO:0016787">
    <property type="term" value="F:hydrolase activity"/>
    <property type="evidence" value="ECO:0007669"/>
    <property type="project" value="UniProtKB-KW"/>
</dbReference>
<evidence type="ECO:0000256" key="2">
    <source>
        <dbReference type="ARBA" id="ARBA00022448"/>
    </source>
</evidence>
<dbReference type="OrthoDB" id="9802471at2"/>
<evidence type="ECO:0000313" key="9">
    <source>
        <dbReference type="EMBL" id="SUN36642.1"/>
    </source>
</evidence>
<organism evidence="9 10">
    <name type="scientific">Streptococcus downei MFe28</name>
    <dbReference type="NCBI Taxonomy" id="764290"/>
    <lineage>
        <taxon>Bacteria</taxon>
        <taxon>Bacillati</taxon>
        <taxon>Bacillota</taxon>
        <taxon>Bacilli</taxon>
        <taxon>Lactobacillales</taxon>
        <taxon>Streptococcaceae</taxon>
        <taxon>Streptococcus</taxon>
    </lineage>
</organism>
<dbReference type="InterPro" id="IPR026015">
    <property type="entry name" value="ATP_synth_OSCP/delta_N_sf"/>
</dbReference>
<dbReference type="InterPro" id="IPR000711">
    <property type="entry name" value="ATPase_OSCP/dsu"/>
</dbReference>
<evidence type="ECO:0000256" key="3">
    <source>
        <dbReference type="ARBA" id="ARBA00022475"/>
    </source>
</evidence>
<gene>
    <name evidence="8 9" type="primary">atpH</name>
    <name evidence="9" type="ORF">NCTC11391_01640</name>
</gene>
<evidence type="ECO:0000256" key="7">
    <source>
        <dbReference type="ARBA" id="ARBA00023310"/>
    </source>
</evidence>
<dbReference type="AlphaFoldDB" id="A0A380JGW4"/>
<accession>A0A380JGW4</accession>
<dbReference type="NCBIfam" id="NF004401">
    <property type="entry name" value="PRK05758.2-1"/>
    <property type="match status" value="1"/>
</dbReference>
<comment type="function">
    <text evidence="8">This protein is part of the stalk that links CF(0) to CF(1). It either transmits conformational changes from CF(0) to CF(1) or is implicated in proton conduction.</text>
</comment>
<evidence type="ECO:0000256" key="6">
    <source>
        <dbReference type="ARBA" id="ARBA00023136"/>
    </source>
</evidence>
<keyword evidence="5 8" id="KW-0406">Ion transport</keyword>
<keyword evidence="7 8" id="KW-0066">ATP synthesis</keyword>
<dbReference type="PANTHER" id="PTHR11910">
    <property type="entry name" value="ATP SYNTHASE DELTA CHAIN"/>
    <property type="match status" value="1"/>
</dbReference>
<evidence type="ECO:0000256" key="8">
    <source>
        <dbReference type="HAMAP-Rule" id="MF_01416"/>
    </source>
</evidence>
<dbReference type="GO" id="GO:0005886">
    <property type="term" value="C:plasma membrane"/>
    <property type="evidence" value="ECO:0007669"/>
    <property type="project" value="UniProtKB-SubCell"/>
</dbReference>
<evidence type="ECO:0000313" key="10">
    <source>
        <dbReference type="Proteomes" id="UP000254082"/>
    </source>
</evidence>
<dbReference type="Pfam" id="PF00213">
    <property type="entry name" value="OSCP"/>
    <property type="match status" value="1"/>
</dbReference>
<dbReference type="EMBL" id="UHFA01000002">
    <property type="protein sequence ID" value="SUN36642.1"/>
    <property type="molecule type" value="Genomic_DNA"/>
</dbReference>
<sequence>MDRKTQALVEQYADSLSQVALEKGLVSEIQAELSSCLTIFKETDLGSYLSSLALSRDDKAKLVSYLQEEASTYVKNFLAIILYNERENLIEAIFQRVLDKLVQETRQFPLSVKTAVPLSQSQKERILALGNQKFEISAQTLVEDLDESIIGGFVLQANNKIIDTSIRSQLQQLKNNLK</sequence>
<evidence type="ECO:0000256" key="1">
    <source>
        <dbReference type="ARBA" id="ARBA00004370"/>
    </source>
</evidence>
<dbReference type="Gene3D" id="1.10.520.20">
    <property type="entry name" value="N-terminal domain of the delta subunit of the F1F0-ATP synthase"/>
    <property type="match status" value="1"/>
</dbReference>
<dbReference type="HAMAP" id="MF_01416">
    <property type="entry name" value="ATP_synth_delta_bact"/>
    <property type="match status" value="1"/>
</dbReference>
<dbReference type="Proteomes" id="UP000254082">
    <property type="component" value="Unassembled WGS sequence"/>
</dbReference>
<keyword evidence="10" id="KW-1185">Reference proteome</keyword>
<protein>
    <recommendedName>
        <fullName evidence="8">ATP synthase subunit delta</fullName>
    </recommendedName>
    <alternativeName>
        <fullName evidence="8">ATP synthase F(1) sector subunit delta</fullName>
    </alternativeName>
    <alternativeName>
        <fullName evidence="8">F-type ATPase subunit delta</fullName>
        <shortName evidence="8">F-ATPase subunit delta</shortName>
    </alternativeName>
</protein>
<name>A0A380JGW4_STRDO</name>